<dbReference type="Gene3D" id="1.25.40.10">
    <property type="entry name" value="Tetratricopeptide repeat domain"/>
    <property type="match status" value="3"/>
</dbReference>
<dbReference type="Pfam" id="PF12770">
    <property type="entry name" value="CHAT"/>
    <property type="match status" value="1"/>
</dbReference>
<organism evidence="3">
    <name type="scientific">Arthroderma gypseum (strain ATCC MYA-4604 / CBS 118893)</name>
    <name type="common">Microsporum gypseum</name>
    <dbReference type="NCBI Taxonomy" id="535722"/>
    <lineage>
        <taxon>Eukaryota</taxon>
        <taxon>Fungi</taxon>
        <taxon>Dikarya</taxon>
        <taxon>Ascomycota</taxon>
        <taxon>Pezizomycotina</taxon>
        <taxon>Eurotiomycetes</taxon>
        <taxon>Eurotiomycetidae</taxon>
        <taxon>Onygenales</taxon>
        <taxon>Arthrodermataceae</taxon>
        <taxon>Nannizzia</taxon>
    </lineage>
</organism>
<proteinExistence type="predicted"/>
<dbReference type="RefSeq" id="XP_003175061.1">
    <property type="nucleotide sequence ID" value="XM_003175013.1"/>
</dbReference>
<dbReference type="SUPFAM" id="SSF48452">
    <property type="entry name" value="TPR-like"/>
    <property type="match status" value="2"/>
</dbReference>
<evidence type="ECO:0000313" key="3">
    <source>
        <dbReference type="Proteomes" id="UP000002669"/>
    </source>
</evidence>
<feature type="domain" description="CHAT" evidence="1">
    <location>
        <begin position="800"/>
        <end position="1103"/>
    </location>
</feature>
<dbReference type="Proteomes" id="UP000002669">
    <property type="component" value="Unassembled WGS sequence"/>
</dbReference>
<dbReference type="eggNOG" id="KOG4626">
    <property type="taxonomic scope" value="Eukaryota"/>
</dbReference>
<evidence type="ECO:0000259" key="1">
    <source>
        <dbReference type="Pfam" id="PF12770"/>
    </source>
</evidence>
<dbReference type="InParanoid" id="E4UNB7"/>
<dbReference type="PANTHER" id="PTHR19959">
    <property type="entry name" value="KINESIN LIGHT CHAIN"/>
    <property type="match status" value="1"/>
</dbReference>
<evidence type="ECO:0000313" key="2">
    <source>
        <dbReference type="EMBL" id="EFQ99578.1"/>
    </source>
</evidence>
<accession>E4UNB7</accession>
<dbReference type="OrthoDB" id="9991317at2759"/>
<dbReference type="GeneID" id="10030366"/>
<dbReference type="InterPro" id="IPR024983">
    <property type="entry name" value="CHAT_dom"/>
</dbReference>
<name>E4UNB7_ARTGP</name>
<dbReference type="HOGENOM" id="CLU_001305_0_0_1"/>
<dbReference type="VEuPathDB" id="FungiDB:MGYG_02590"/>
<gene>
    <name evidence="2" type="ORF">MGYG_02590</name>
</gene>
<reference evidence="3" key="1">
    <citation type="journal article" date="2012" name="MBio">
        <title>Comparative genome analysis of Trichophyton rubrum and related dermatophytes reveals candidate genes involved in infection.</title>
        <authorList>
            <person name="Martinez D.A."/>
            <person name="Oliver B.G."/>
            <person name="Graeser Y."/>
            <person name="Goldberg J.M."/>
            <person name="Li W."/>
            <person name="Martinez-Rossi N.M."/>
            <person name="Monod M."/>
            <person name="Shelest E."/>
            <person name="Barton R.C."/>
            <person name="Birch E."/>
            <person name="Brakhage A.A."/>
            <person name="Chen Z."/>
            <person name="Gurr S.J."/>
            <person name="Heiman D."/>
            <person name="Heitman J."/>
            <person name="Kosti I."/>
            <person name="Rossi A."/>
            <person name="Saif S."/>
            <person name="Samalova M."/>
            <person name="Saunders C.W."/>
            <person name="Shea T."/>
            <person name="Summerbell R.C."/>
            <person name="Xu J."/>
            <person name="Young S."/>
            <person name="Zeng Q."/>
            <person name="Birren B.W."/>
            <person name="Cuomo C.A."/>
            <person name="White T.C."/>
        </authorList>
    </citation>
    <scope>NUCLEOTIDE SEQUENCE [LARGE SCALE GENOMIC DNA]</scope>
    <source>
        <strain evidence="3">ATCC MYA-4604 / CBS 118893</strain>
    </source>
</reference>
<dbReference type="Pfam" id="PF13374">
    <property type="entry name" value="TPR_10"/>
    <property type="match status" value="3"/>
</dbReference>
<sequence>MDDDPETFLLKNFEHTLSLVPSNDNSVRSELCMYYAILKHQLFQRHGQVKDLKEAIKQGRNAIYETPKDCDENAERLDIFADMLESQYYHTKKVKDLEELIRVARQAVDITQKGHKDLTGRLDKLGSRLSLRYERTGKIEDLEEVIQMTRKAINIIPKNHLADWLSKLGSNLAFRYKHAGKMEDIIEAIRATRQAIDITPKDHSDIEVMLTTLGNNLMLQYECTGKIEDLDEAIQIARRVVNIIPKDSPHRAASLSNLGGTIGKRYTCLGMIEDLEEAIQVGRQAVAVTPKDSPDLSTFLNNLGMCLGFRYERTGKLEDLEEAIQIGRQAVNTTPKGHLNLTILLSNLGNNLGSRYRRMGQWKDLEDAIRVAQQAVNITPENHADLAGRLSNLGGYFELRYERTRKIEDLKRAIQIGWRAVDVTSKDHSYFAAWLNNLGSRLYIQHNHTGKLEKLEEAISITRQAVDITPKNHPDLAIRLNNLGNRLERQYECTGETETLEEAIQVARQAVDITPKDHPDLAIKLNCLGSKLGFRYERTGKMEDLEEAIHVTQHAWKCENATPFVRIEACIQALRLLRRQENFESAYRLSVEAIRLLSYVHHRSLSPQDQQFVVSHFSGLATTACSLALKIGKEPAAALEILEQGRGVIHRLLMDDRSNISDLKIAHPELCAEYERLLFEINKSIANNTDNQTRMAALASRVKAVAKLETCIRDIQQLPGFSHFHKALTAKQMQSCSTAGSIVVINITDLGSDAIIVTVDTVRVLPLPGLSAGQARDWINQDLTTTTLSDRGRKNKRYLEFLSWLWRGCVRPVLEELHCEVQSSADDLPRVWWIGTGLANSFPFHSAGDVSAGKTENACYRVISSYTSTIRALQYARERTSKSPSIPSGRDPWRVVIVTMPETPDANDLPGTRRERSEIIAAMGSSTSIVSLEYPDAASAMAQLRECSIAHFACHGVSDSRDPSRSGLILQTARTASKQPRQDVLSVREVSQARLSRAEIVYLSACSTAQNRALKLSDEVLHVVSGFQVAGFRHVVGCLWPSDDTVCVEVTKLFYSELGRAGATWYGTDRSPALALHKSLVKIRESREYCKRPLLWAQYVHFGA</sequence>
<keyword evidence="3" id="KW-1185">Reference proteome</keyword>
<dbReference type="PANTHER" id="PTHR19959:SF119">
    <property type="entry name" value="FUNGAL LIPASE-LIKE DOMAIN-CONTAINING PROTEIN"/>
    <property type="match status" value="1"/>
</dbReference>
<protein>
    <recommendedName>
        <fullName evidence="1">CHAT domain-containing protein</fullName>
    </recommendedName>
</protein>
<dbReference type="STRING" id="535722.E4UNB7"/>
<dbReference type="EMBL" id="DS989823">
    <property type="protein sequence ID" value="EFQ99578.1"/>
    <property type="molecule type" value="Genomic_DNA"/>
</dbReference>
<dbReference type="InterPro" id="IPR011990">
    <property type="entry name" value="TPR-like_helical_dom_sf"/>
</dbReference>
<dbReference type="AlphaFoldDB" id="E4UNB7"/>
<dbReference type="OMA" id="NAVEHFS"/>